<dbReference type="AlphaFoldDB" id="A0A0R2LDG2"/>
<gene>
    <name evidence="3" type="ORF">IV66_GL001509</name>
</gene>
<evidence type="ECO:0000256" key="2">
    <source>
        <dbReference type="SAM" id="MobiDB-lite"/>
    </source>
</evidence>
<accession>A0A0R2LDG2</accession>
<dbReference type="Proteomes" id="UP000051886">
    <property type="component" value="Unassembled WGS sequence"/>
</dbReference>
<keyword evidence="4" id="KW-1185">Reference proteome</keyword>
<dbReference type="EMBL" id="JQCN01000031">
    <property type="protein sequence ID" value="KRN99505.1"/>
    <property type="molecule type" value="Genomic_DNA"/>
</dbReference>
<evidence type="ECO:0000313" key="4">
    <source>
        <dbReference type="Proteomes" id="UP000051886"/>
    </source>
</evidence>
<sequence length="204" mass="22674">MKKQELLDLGVDEETVKKIMAIHGKDIQAEQAKTASAEQERDGLNDQIAERDKQLKDLKENVGDNDDLKQQIKSLEDTNKQVKDDYQAKLDQQAKDFKVENALVGAGAKNTKAVKALLDLDKVTVDGDNLKGLDDQLENVKAGNDYLFKQEDTNNHDGPTVTITKKGNPAGGGDGKFDISKASYKDILQFKQDHPKEYEEATKE</sequence>
<dbReference type="PATRIC" id="fig|449659.4.peg.1535"/>
<evidence type="ECO:0008006" key="5">
    <source>
        <dbReference type="Google" id="ProtNLM"/>
    </source>
</evidence>
<protein>
    <recommendedName>
        <fullName evidence="5">Scaffolding protein</fullName>
    </recommendedName>
</protein>
<dbReference type="OrthoDB" id="2365850at2"/>
<reference evidence="3 4" key="1">
    <citation type="journal article" date="2015" name="Genome Announc.">
        <title>Expanding the biotechnology potential of lactobacilli through comparative genomics of 213 strains and associated genera.</title>
        <authorList>
            <person name="Sun Z."/>
            <person name="Harris H.M."/>
            <person name="McCann A."/>
            <person name="Guo C."/>
            <person name="Argimon S."/>
            <person name="Zhang W."/>
            <person name="Yang X."/>
            <person name="Jeffery I.B."/>
            <person name="Cooney J.C."/>
            <person name="Kagawa T.F."/>
            <person name="Liu W."/>
            <person name="Song Y."/>
            <person name="Salvetti E."/>
            <person name="Wrobel A."/>
            <person name="Rasinkangas P."/>
            <person name="Parkhill J."/>
            <person name="Rea M.C."/>
            <person name="O'Sullivan O."/>
            <person name="Ritari J."/>
            <person name="Douillard F.P."/>
            <person name="Paul Ross R."/>
            <person name="Yang R."/>
            <person name="Briner A.E."/>
            <person name="Felis G.E."/>
            <person name="de Vos W.M."/>
            <person name="Barrangou R."/>
            <person name="Klaenhammer T.R."/>
            <person name="Caufield P.W."/>
            <person name="Cui Y."/>
            <person name="Zhang H."/>
            <person name="O'Toole P.W."/>
        </authorList>
    </citation>
    <scope>NUCLEOTIDE SEQUENCE [LARGE SCALE GENOMIC DNA]</scope>
    <source>
        <strain evidence="3 4">NBRC 103219</strain>
    </source>
</reference>
<dbReference type="Pfam" id="PF06810">
    <property type="entry name" value="Phage_scaffold"/>
    <property type="match status" value="1"/>
</dbReference>
<name>A0A0R2LDG2_9LACO</name>
<feature type="coiled-coil region" evidence="1">
    <location>
        <begin position="27"/>
        <end position="92"/>
    </location>
</feature>
<organism evidence="3 4">
    <name type="scientific">Ligilactobacillus pobuzihii</name>
    <dbReference type="NCBI Taxonomy" id="449659"/>
    <lineage>
        <taxon>Bacteria</taxon>
        <taxon>Bacillati</taxon>
        <taxon>Bacillota</taxon>
        <taxon>Bacilli</taxon>
        <taxon>Lactobacillales</taxon>
        <taxon>Lactobacillaceae</taxon>
        <taxon>Ligilactobacillus</taxon>
    </lineage>
</organism>
<dbReference type="STRING" id="449659.IV66_GL001509"/>
<feature type="region of interest" description="Disordered" evidence="2">
    <location>
        <begin position="149"/>
        <end position="178"/>
    </location>
</feature>
<dbReference type="InterPro" id="IPR009636">
    <property type="entry name" value="SCAF"/>
</dbReference>
<evidence type="ECO:0000256" key="1">
    <source>
        <dbReference type="SAM" id="Coils"/>
    </source>
</evidence>
<proteinExistence type="predicted"/>
<dbReference type="RefSeq" id="WP_017868790.1">
    <property type="nucleotide sequence ID" value="NZ_BJYB01000024.1"/>
</dbReference>
<comment type="caution">
    <text evidence="3">The sequence shown here is derived from an EMBL/GenBank/DDBJ whole genome shotgun (WGS) entry which is preliminary data.</text>
</comment>
<evidence type="ECO:0000313" key="3">
    <source>
        <dbReference type="EMBL" id="KRN99505.1"/>
    </source>
</evidence>
<keyword evidence="1" id="KW-0175">Coiled coil</keyword>